<feature type="domain" description="Death" evidence="2">
    <location>
        <begin position="559"/>
        <end position="621"/>
    </location>
</feature>
<organism evidence="3 4">
    <name type="scientific">Mytilus galloprovincialis</name>
    <name type="common">Mediterranean mussel</name>
    <dbReference type="NCBI Taxonomy" id="29158"/>
    <lineage>
        <taxon>Eukaryota</taxon>
        <taxon>Metazoa</taxon>
        <taxon>Spiralia</taxon>
        <taxon>Lophotrochozoa</taxon>
        <taxon>Mollusca</taxon>
        <taxon>Bivalvia</taxon>
        <taxon>Autobranchia</taxon>
        <taxon>Pteriomorphia</taxon>
        <taxon>Mytilida</taxon>
        <taxon>Mytiloidea</taxon>
        <taxon>Mytilidae</taxon>
        <taxon>Mytilinae</taxon>
        <taxon>Mytilus</taxon>
    </lineage>
</organism>
<evidence type="ECO:0000313" key="4">
    <source>
        <dbReference type="Proteomes" id="UP000596742"/>
    </source>
</evidence>
<dbReference type="OrthoDB" id="10402288at2759"/>
<reference evidence="3" key="1">
    <citation type="submission" date="2018-11" db="EMBL/GenBank/DDBJ databases">
        <authorList>
            <person name="Alioto T."/>
            <person name="Alioto T."/>
        </authorList>
    </citation>
    <scope>NUCLEOTIDE SEQUENCE</scope>
</reference>
<dbReference type="PROSITE" id="PS50017">
    <property type="entry name" value="DEATH_DOMAIN"/>
    <property type="match status" value="1"/>
</dbReference>
<name>A0A8B6GDU8_MYTGA</name>
<proteinExistence type="predicted"/>
<dbReference type="AlphaFoldDB" id="A0A8B6GDU8"/>
<dbReference type="GO" id="GO:0007165">
    <property type="term" value="P:signal transduction"/>
    <property type="evidence" value="ECO:0007669"/>
    <property type="project" value="InterPro"/>
</dbReference>
<dbReference type="InterPro" id="IPR000488">
    <property type="entry name" value="Death_dom"/>
</dbReference>
<feature type="compositionally biased region" description="Acidic residues" evidence="1">
    <location>
        <begin position="424"/>
        <end position="467"/>
    </location>
</feature>
<sequence>MKNISSGFFIYCSKSIPEYTDSEMHIGSEDRMFSDVYEIKTWGHTPKHVSLNIAVLGFVKQNQVVSVMPFEGSVEGAMSSRELLTLENDEDTEDIADTNYWNTDEMVLFTNALNIKMQSNIKPKKPVNIKLPLHSSIIQPDDLLIISSDKDIPETEDDWEICSTNVNIQGNTVTFDAEHFTSFDLVSKTNIKQSKNVLTKAVAQYKPTEIFAGIKRDIYNKVTLVVEIALKNRGKQRRKHWKKKGFALQATEYKESVIQDGEQLKISVKGNFEIDSIRRSGGEQLIFNPAKNSFRTFYIIPEDHEHYLGCIVVSRSTQNIAEHSVVKATKMKRKPGLFRLFYKNVVEVDTPIQVTIENATEELVSLPIDGQFLYIEDDYVDEDDIQETTVVKNDVKAVDDKDDLRNKGDERSSTDDVVVHEDLENKDDEIPSTDAIVDDEDLQNLQSEDDERPSTDDVLDDEDLQNADDDRGSTDDELVDKDDQQIEGANRGINEDLNDNIKDVESINVNIDQPKEIVYLNNPKDDNDDIYDPQCTIPVLKKSSLFRLGKQLSVEECFKLGEKLNISEKKLLNIKSKPDVKNAVFEIWRPIRPNETLVSRLVQALTNINKREEADAVNNAFAENIEFRP</sequence>
<feature type="region of interest" description="Disordered" evidence="1">
    <location>
        <begin position="423"/>
        <end position="494"/>
    </location>
</feature>
<protein>
    <recommendedName>
        <fullName evidence="2">Death domain-containing protein</fullName>
    </recommendedName>
</protein>
<comment type="caution">
    <text evidence="3">The sequence shown here is derived from an EMBL/GenBank/DDBJ whole genome shotgun (WGS) entry which is preliminary data.</text>
</comment>
<accession>A0A8B6GDU8</accession>
<evidence type="ECO:0000313" key="3">
    <source>
        <dbReference type="EMBL" id="VDI62609.1"/>
    </source>
</evidence>
<evidence type="ECO:0000259" key="2">
    <source>
        <dbReference type="PROSITE" id="PS50017"/>
    </source>
</evidence>
<keyword evidence="4" id="KW-1185">Reference proteome</keyword>
<dbReference type="EMBL" id="UYJE01008280">
    <property type="protein sequence ID" value="VDI62609.1"/>
    <property type="molecule type" value="Genomic_DNA"/>
</dbReference>
<evidence type="ECO:0000256" key="1">
    <source>
        <dbReference type="SAM" id="MobiDB-lite"/>
    </source>
</evidence>
<dbReference type="Proteomes" id="UP000596742">
    <property type="component" value="Unassembled WGS sequence"/>
</dbReference>
<gene>
    <name evidence="3" type="ORF">MGAL_10B067551</name>
</gene>